<evidence type="ECO:0008006" key="4">
    <source>
        <dbReference type="Google" id="ProtNLM"/>
    </source>
</evidence>
<reference evidence="2 3" key="1">
    <citation type="submission" date="2018-08" db="EMBL/GenBank/DDBJ databases">
        <authorList>
            <person name="Lee Y."/>
            <person name="Kakembo D."/>
        </authorList>
    </citation>
    <scope>NUCLEOTIDE SEQUENCE [LARGE SCALE GENOMIC DNA]</scope>
    <source>
        <strain evidence="2 3">JBCS1880</strain>
    </source>
</reference>
<protein>
    <recommendedName>
        <fullName evidence="4">Lipoprotein</fullName>
    </recommendedName>
</protein>
<dbReference type="AlphaFoldDB" id="A0AAI8PCW9"/>
<dbReference type="Proteomes" id="UP000258127">
    <property type="component" value="Chromosome"/>
</dbReference>
<accession>A0AAI8PCW9</accession>
<sequence>MLTYRRWAAVLATSVALFMGIAQAQAEDRPPVADKVVAYAGEQGVKVWTLRIGERSANEALVQVEGVDHDWNMKIQKMKVEKTDKATRYYTTVDGQKFAALVIQGSDSWAASELYLPGEAQALKLGYSESLSEQGNAQAFLTDYLNAQK</sequence>
<feature type="signal peptide" evidence="1">
    <location>
        <begin position="1"/>
        <end position="24"/>
    </location>
</feature>
<evidence type="ECO:0000313" key="3">
    <source>
        <dbReference type="Proteomes" id="UP000258127"/>
    </source>
</evidence>
<organism evidence="2 3">
    <name type="scientific">Pseudomonas parafulva</name>
    <dbReference type="NCBI Taxonomy" id="157782"/>
    <lineage>
        <taxon>Bacteria</taxon>
        <taxon>Pseudomonadati</taxon>
        <taxon>Pseudomonadota</taxon>
        <taxon>Gammaproteobacteria</taxon>
        <taxon>Pseudomonadales</taxon>
        <taxon>Pseudomonadaceae</taxon>
        <taxon>Pseudomonas</taxon>
    </lineage>
</organism>
<keyword evidence="1" id="KW-0732">Signal</keyword>
<dbReference type="RefSeq" id="WP_029615174.1">
    <property type="nucleotide sequence ID" value="NZ_CP009747.1"/>
</dbReference>
<evidence type="ECO:0000256" key="1">
    <source>
        <dbReference type="SAM" id="SignalP"/>
    </source>
</evidence>
<keyword evidence="3" id="KW-1185">Reference proteome</keyword>
<name>A0AAI8PCW9_9PSED</name>
<gene>
    <name evidence="2" type="ORF">DZC75_18830</name>
</gene>
<dbReference type="EMBL" id="CP031641">
    <property type="protein sequence ID" value="AXO89955.1"/>
    <property type="molecule type" value="Genomic_DNA"/>
</dbReference>
<proteinExistence type="predicted"/>
<feature type="chain" id="PRO_5042540257" description="Lipoprotein" evidence="1">
    <location>
        <begin position="25"/>
        <end position="149"/>
    </location>
</feature>
<dbReference type="KEGG" id="ppv:NJ69_15155"/>
<evidence type="ECO:0000313" key="2">
    <source>
        <dbReference type="EMBL" id="AXO89955.1"/>
    </source>
</evidence>